<evidence type="ECO:0000313" key="2">
    <source>
        <dbReference type="Proteomes" id="UP000290932"/>
    </source>
</evidence>
<sequence length="87" mass="9348">MTPSLQACPEMRDPDTDADHAAPCCEGTATGRCAGSDNGVAPAENLNLRPTRCGCALCAYYDPERAYCLYVDTPVTILFACPRFLDL</sequence>
<name>A0A498H187_9EURY</name>
<gene>
    <name evidence="1" type="ORF">ABH15_08125</name>
</gene>
<protein>
    <recommendedName>
        <fullName evidence="3">DUF2769 domain-containing protein</fullName>
    </recommendedName>
</protein>
<evidence type="ECO:0000313" key="1">
    <source>
        <dbReference type="EMBL" id="RXE56127.1"/>
    </source>
</evidence>
<keyword evidence="2" id="KW-1185">Reference proteome</keyword>
<comment type="caution">
    <text evidence="1">The sequence shown here is derived from an EMBL/GenBank/DDBJ whole genome shotgun (WGS) entry which is preliminary data.</text>
</comment>
<accession>A0A498H187</accession>
<dbReference type="EMBL" id="LHQS01000002">
    <property type="protein sequence ID" value="RXE56127.1"/>
    <property type="molecule type" value="Genomic_DNA"/>
</dbReference>
<dbReference type="AlphaFoldDB" id="A0A498H187"/>
<organism evidence="1 2">
    <name type="scientific">Methanoculleus taiwanensis</name>
    <dbReference type="NCBI Taxonomy" id="1550565"/>
    <lineage>
        <taxon>Archaea</taxon>
        <taxon>Methanobacteriati</taxon>
        <taxon>Methanobacteriota</taxon>
        <taxon>Stenosarchaea group</taxon>
        <taxon>Methanomicrobia</taxon>
        <taxon>Methanomicrobiales</taxon>
        <taxon>Methanomicrobiaceae</taxon>
        <taxon>Methanoculleus</taxon>
    </lineage>
</organism>
<dbReference type="Proteomes" id="UP000290932">
    <property type="component" value="Unassembled WGS sequence"/>
</dbReference>
<reference evidence="1 2" key="1">
    <citation type="journal article" date="2015" name="Int. J. Syst. Evol. Microbiol.">
        <title>Methanoculleus taiwanensis sp. nov., a methanogen isolated from deep marine sediment at the deformation front area near Taiwan.</title>
        <authorList>
            <person name="Weng C.Y."/>
            <person name="Chen S.C."/>
            <person name="Lai M.C."/>
            <person name="Wu S.Y."/>
            <person name="Lin S."/>
            <person name="Yang T.F."/>
            <person name="Chen P.C."/>
        </authorList>
    </citation>
    <scope>NUCLEOTIDE SEQUENCE [LARGE SCALE GENOMIC DNA]</scope>
    <source>
        <strain evidence="1 2">CYW4</strain>
    </source>
</reference>
<evidence type="ECO:0008006" key="3">
    <source>
        <dbReference type="Google" id="ProtNLM"/>
    </source>
</evidence>
<proteinExistence type="predicted"/>